<reference evidence="10" key="1">
    <citation type="submission" date="2020-10" db="EMBL/GenBank/DDBJ databases">
        <authorList>
            <person name="Gilroy R."/>
        </authorList>
    </citation>
    <scope>NUCLEOTIDE SEQUENCE</scope>
    <source>
        <strain evidence="10">CHK190-19873</strain>
    </source>
</reference>
<evidence type="ECO:0000256" key="3">
    <source>
        <dbReference type="ARBA" id="ARBA00022827"/>
    </source>
</evidence>
<proteinExistence type="inferred from homology"/>
<dbReference type="InterPro" id="IPR050097">
    <property type="entry name" value="Ferredoxin-NADP_redctase_2"/>
</dbReference>
<dbReference type="NCBIfam" id="TIGR01292">
    <property type="entry name" value="TRX_reduct"/>
    <property type="match status" value="1"/>
</dbReference>
<dbReference type="InterPro" id="IPR036188">
    <property type="entry name" value="FAD/NAD-bd_sf"/>
</dbReference>
<dbReference type="PRINTS" id="PR00469">
    <property type="entry name" value="PNDRDTASEII"/>
</dbReference>
<dbReference type="InterPro" id="IPR023753">
    <property type="entry name" value="FAD/NAD-binding_dom"/>
</dbReference>
<evidence type="ECO:0000256" key="5">
    <source>
        <dbReference type="ARBA" id="ARBA00023157"/>
    </source>
</evidence>
<dbReference type="Pfam" id="PF07992">
    <property type="entry name" value="Pyr_redox_2"/>
    <property type="match status" value="1"/>
</dbReference>
<dbReference type="SUPFAM" id="SSF51905">
    <property type="entry name" value="FAD/NAD(P)-binding domain"/>
    <property type="match status" value="1"/>
</dbReference>
<dbReference type="GO" id="GO:0004791">
    <property type="term" value="F:thioredoxin-disulfide reductase (NADPH) activity"/>
    <property type="evidence" value="ECO:0007669"/>
    <property type="project" value="UniProtKB-UniRule"/>
</dbReference>
<dbReference type="PANTHER" id="PTHR48105">
    <property type="entry name" value="THIOREDOXIN REDUCTASE 1-RELATED-RELATED"/>
    <property type="match status" value="1"/>
</dbReference>
<comment type="subunit">
    <text evidence="7">Homodimer.</text>
</comment>
<dbReference type="PROSITE" id="PS00573">
    <property type="entry name" value="PYRIDINE_REDOX_2"/>
    <property type="match status" value="1"/>
</dbReference>
<keyword evidence="2 7" id="KW-0285">Flavoprotein</keyword>
<gene>
    <name evidence="10" type="primary">trxB</name>
    <name evidence="10" type="ORF">IAB44_11405</name>
</gene>
<keyword evidence="4 7" id="KW-0560">Oxidoreductase</keyword>
<dbReference type="PRINTS" id="PR00368">
    <property type="entry name" value="FADPNR"/>
</dbReference>
<keyword evidence="3 7" id="KW-0274">FAD</keyword>
<dbReference type="InterPro" id="IPR008255">
    <property type="entry name" value="Pyr_nucl-diS_OxRdtase_2_AS"/>
</dbReference>
<evidence type="ECO:0000256" key="8">
    <source>
        <dbReference type="RuleBase" id="RU003881"/>
    </source>
</evidence>
<comment type="catalytic activity">
    <reaction evidence="7">
        <text>[thioredoxin]-dithiol + NADP(+) = [thioredoxin]-disulfide + NADPH + H(+)</text>
        <dbReference type="Rhea" id="RHEA:20345"/>
        <dbReference type="Rhea" id="RHEA-COMP:10698"/>
        <dbReference type="Rhea" id="RHEA-COMP:10700"/>
        <dbReference type="ChEBI" id="CHEBI:15378"/>
        <dbReference type="ChEBI" id="CHEBI:29950"/>
        <dbReference type="ChEBI" id="CHEBI:50058"/>
        <dbReference type="ChEBI" id="CHEBI:57783"/>
        <dbReference type="ChEBI" id="CHEBI:58349"/>
        <dbReference type="EC" id="1.8.1.9"/>
    </reaction>
</comment>
<comment type="cofactor">
    <cofactor evidence="8">
        <name>FAD</name>
        <dbReference type="ChEBI" id="CHEBI:57692"/>
    </cofactor>
    <text evidence="8">Binds 1 FAD per subunit.</text>
</comment>
<protein>
    <recommendedName>
        <fullName evidence="7">Thioredoxin reductase</fullName>
        <ecNumber evidence="7">1.8.1.9</ecNumber>
    </recommendedName>
</protein>
<dbReference type="EC" id="1.8.1.9" evidence="7"/>
<evidence type="ECO:0000313" key="10">
    <source>
        <dbReference type="EMBL" id="HIS32135.1"/>
    </source>
</evidence>
<dbReference type="InterPro" id="IPR005982">
    <property type="entry name" value="Thioredox_Rdtase"/>
</dbReference>
<evidence type="ECO:0000256" key="2">
    <source>
        <dbReference type="ARBA" id="ARBA00022630"/>
    </source>
</evidence>
<comment type="similarity">
    <text evidence="1 7">Belongs to the class-II pyridine nucleotide-disulfide oxidoreductase family.</text>
</comment>
<accession>A0A9D1JKG6</accession>
<evidence type="ECO:0000256" key="7">
    <source>
        <dbReference type="RuleBase" id="RU003880"/>
    </source>
</evidence>
<keyword evidence="6 7" id="KW-0676">Redox-active center</keyword>
<evidence type="ECO:0000256" key="1">
    <source>
        <dbReference type="ARBA" id="ARBA00009333"/>
    </source>
</evidence>
<keyword evidence="8" id="KW-0521">NADP</keyword>
<evidence type="ECO:0000256" key="4">
    <source>
        <dbReference type="ARBA" id="ARBA00023002"/>
    </source>
</evidence>
<feature type="domain" description="FAD/NAD(P)-binding" evidence="9">
    <location>
        <begin position="5"/>
        <end position="293"/>
    </location>
</feature>
<dbReference type="AlphaFoldDB" id="A0A9D1JKG6"/>
<dbReference type="Gene3D" id="3.50.50.60">
    <property type="entry name" value="FAD/NAD(P)-binding domain"/>
    <property type="match status" value="2"/>
</dbReference>
<dbReference type="GO" id="GO:0005737">
    <property type="term" value="C:cytoplasm"/>
    <property type="evidence" value="ECO:0007669"/>
    <property type="project" value="InterPro"/>
</dbReference>
<dbReference type="Proteomes" id="UP000823935">
    <property type="component" value="Unassembled WGS sequence"/>
</dbReference>
<reference evidence="10" key="2">
    <citation type="journal article" date="2021" name="PeerJ">
        <title>Extensive microbial diversity within the chicken gut microbiome revealed by metagenomics and culture.</title>
        <authorList>
            <person name="Gilroy R."/>
            <person name="Ravi A."/>
            <person name="Getino M."/>
            <person name="Pursley I."/>
            <person name="Horton D.L."/>
            <person name="Alikhan N.F."/>
            <person name="Baker D."/>
            <person name="Gharbi K."/>
            <person name="Hall N."/>
            <person name="Watson M."/>
            <person name="Adriaenssens E.M."/>
            <person name="Foster-Nyarko E."/>
            <person name="Jarju S."/>
            <person name="Secka A."/>
            <person name="Antonio M."/>
            <person name="Oren A."/>
            <person name="Chaudhuri R.R."/>
            <person name="La Ragione R."/>
            <person name="Hildebrand F."/>
            <person name="Pallen M.J."/>
        </authorList>
    </citation>
    <scope>NUCLEOTIDE SEQUENCE</scope>
    <source>
        <strain evidence="10">CHK190-19873</strain>
    </source>
</reference>
<evidence type="ECO:0000259" key="9">
    <source>
        <dbReference type="Pfam" id="PF07992"/>
    </source>
</evidence>
<evidence type="ECO:0000256" key="6">
    <source>
        <dbReference type="ARBA" id="ARBA00023284"/>
    </source>
</evidence>
<sequence length="307" mass="33014">MNELYDVIIIGSGPAGLAAVIYAERARLKTLVLEKEYISGGQVVNTYDVDNYPGLPGIGGFELGMKFREHADKLGAAFETACAEHIYIEENGIKRIQTDKGDYLAKTVILATGANHKELGVPGEKELAGTGVSYCATCDGAFFKGRTVAVVGGGDVAAEDALFLARGCEKVYLIHRRDRLRAAGILRDAVIENEKIEMVWDTVITEICGDDHVEAIKTENVKTKERKVLDVDGVFIAVGMNPNSSLLQGIAKLNEQGYVVAGENCETNVTGIYAAGDVRTKELRQIITAAADGACAVTSVQNYLLKH</sequence>
<evidence type="ECO:0000313" key="11">
    <source>
        <dbReference type="Proteomes" id="UP000823935"/>
    </source>
</evidence>
<dbReference type="GO" id="GO:0019430">
    <property type="term" value="P:removal of superoxide radicals"/>
    <property type="evidence" value="ECO:0007669"/>
    <property type="project" value="UniProtKB-UniRule"/>
</dbReference>
<keyword evidence="5" id="KW-1015">Disulfide bond</keyword>
<name>A0A9D1JKG6_9FIRM</name>
<dbReference type="EMBL" id="DVIQ01000071">
    <property type="protein sequence ID" value="HIS32135.1"/>
    <property type="molecule type" value="Genomic_DNA"/>
</dbReference>
<organism evidence="10 11">
    <name type="scientific">Candidatus Limivivens intestinipullorum</name>
    <dbReference type="NCBI Taxonomy" id="2840858"/>
    <lineage>
        <taxon>Bacteria</taxon>
        <taxon>Bacillati</taxon>
        <taxon>Bacillota</taxon>
        <taxon>Clostridia</taxon>
        <taxon>Lachnospirales</taxon>
        <taxon>Lachnospiraceae</taxon>
        <taxon>Lachnospiraceae incertae sedis</taxon>
        <taxon>Candidatus Limivivens</taxon>
    </lineage>
</organism>
<comment type="caution">
    <text evidence="10">The sequence shown here is derived from an EMBL/GenBank/DDBJ whole genome shotgun (WGS) entry which is preliminary data.</text>
</comment>